<evidence type="ECO:0000313" key="2">
    <source>
        <dbReference type="EMBL" id="JAH48404.1"/>
    </source>
</evidence>
<protein>
    <submittedName>
        <fullName evidence="2">Uncharacterized protein</fullName>
    </submittedName>
</protein>
<proteinExistence type="predicted"/>
<reference evidence="2" key="2">
    <citation type="journal article" date="2015" name="Fish Shellfish Immunol.">
        <title>Early steps in the European eel (Anguilla anguilla)-Vibrio vulnificus interaction in the gills: Role of the RtxA13 toxin.</title>
        <authorList>
            <person name="Callol A."/>
            <person name="Pajuelo D."/>
            <person name="Ebbesson L."/>
            <person name="Teles M."/>
            <person name="MacKenzie S."/>
            <person name="Amaro C."/>
        </authorList>
    </citation>
    <scope>NUCLEOTIDE SEQUENCE</scope>
</reference>
<accession>A0A0E9T463</accession>
<name>A0A0E9T463_ANGAN</name>
<evidence type="ECO:0000256" key="1">
    <source>
        <dbReference type="SAM" id="MobiDB-lite"/>
    </source>
</evidence>
<feature type="compositionally biased region" description="Polar residues" evidence="1">
    <location>
        <begin position="13"/>
        <end position="22"/>
    </location>
</feature>
<dbReference type="AlphaFoldDB" id="A0A0E9T463"/>
<organism evidence="2">
    <name type="scientific">Anguilla anguilla</name>
    <name type="common">European freshwater eel</name>
    <name type="synonym">Muraena anguilla</name>
    <dbReference type="NCBI Taxonomy" id="7936"/>
    <lineage>
        <taxon>Eukaryota</taxon>
        <taxon>Metazoa</taxon>
        <taxon>Chordata</taxon>
        <taxon>Craniata</taxon>
        <taxon>Vertebrata</taxon>
        <taxon>Euteleostomi</taxon>
        <taxon>Actinopterygii</taxon>
        <taxon>Neopterygii</taxon>
        <taxon>Teleostei</taxon>
        <taxon>Anguilliformes</taxon>
        <taxon>Anguillidae</taxon>
        <taxon>Anguilla</taxon>
    </lineage>
</organism>
<reference evidence="2" key="1">
    <citation type="submission" date="2014-11" db="EMBL/GenBank/DDBJ databases">
        <authorList>
            <person name="Amaro Gonzalez C."/>
        </authorList>
    </citation>
    <scope>NUCLEOTIDE SEQUENCE</scope>
</reference>
<sequence>MLDLSGSMEPCDVTSSPSLGTG</sequence>
<feature type="region of interest" description="Disordered" evidence="1">
    <location>
        <begin position="1"/>
        <end position="22"/>
    </location>
</feature>
<dbReference type="EMBL" id="GBXM01060173">
    <property type="protein sequence ID" value="JAH48404.1"/>
    <property type="molecule type" value="Transcribed_RNA"/>
</dbReference>